<evidence type="ECO:0000256" key="2">
    <source>
        <dbReference type="ARBA" id="ARBA00006462"/>
    </source>
</evidence>
<evidence type="ECO:0000256" key="5">
    <source>
        <dbReference type="ARBA" id="ARBA00022989"/>
    </source>
</evidence>
<dbReference type="InterPro" id="IPR026050">
    <property type="entry name" value="C1GALT1/C1GALT1_chp1"/>
</dbReference>
<dbReference type="PANTHER" id="PTHR23033:SF8">
    <property type="entry name" value="HEXOSYLTRANSFERASE"/>
    <property type="match status" value="1"/>
</dbReference>
<dbReference type="Gene3D" id="3.90.550.50">
    <property type="match status" value="1"/>
</dbReference>
<comment type="subcellular location">
    <subcellularLocation>
        <location evidence="1">Membrane</location>
        <topology evidence="1">Single-pass type II membrane protein</topology>
    </subcellularLocation>
</comment>
<keyword evidence="3" id="KW-0812">Transmembrane</keyword>
<evidence type="ECO:0000256" key="3">
    <source>
        <dbReference type="ARBA" id="ARBA00022692"/>
    </source>
</evidence>
<dbReference type="AlphaFoldDB" id="A0A914V3N2"/>
<dbReference type="GO" id="GO:0016020">
    <property type="term" value="C:membrane"/>
    <property type="evidence" value="ECO:0007669"/>
    <property type="project" value="UniProtKB-SubCell"/>
</dbReference>
<sequence length="386" mass="43549">MKVTCDSDDSVQGIDGSFTMRSGSRLAAQRPLLGISRRRFSTINGRIIGVLASFVPDIRSCLTLAIGCLIGTTIAFSCFYELSYTVRQSPLFYNYGWRTGQQNSTSESSTRTPSLRCIVLFNGNLEKPTRHLSAIKDTFAPRCNETLFYTTLKELKERYEDELNIFTVDASRSTPDSWNFYKAILEHSVRNRTAMDWTVISDEQTFVIPENARRLVAVNRWDPDESFIVGRRMESFSLLSLLLPWKSTAYYSLNAGVMLSRGSLRRLFGSENSARHCTGLFYPSGAELALSKCFQELGAFPVDGTDSSGAHYFLPEGPKALIPQSGIYGRRDENRGVLAKFIDDENEKPCCSDRAVTFGRSSYKELRMIGYTLYNLRRFGEEDSVE</sequence>
<protein>
    <submittedName>
        <fullName evidence="8">Uncharacterized protein</fullName>
    </submittedName>
</protein>
<evidence type="ECO:0000256" key="4">
    <source>
        <dbReference type="ARBA" id="ARBA00022968"/>
    </source>
</evidence>
<keyword evidence="4" id="KW-0735">Signal-anchor</keyword>
<dbReference type="GO" id="GO:0016263">
    <property type="term" value="F:glycoprotein-N-acetylgalactosamine 3-beta-galactosyltransferase activity"/>
    <property type="evidence" value="ECO:0007669"/>
    <property type="project" value="TreeGrafter"/>
</dbReference>
<evidence type="ECO:0000313" key="8">
    <source>
        <dbReference type="WBParaSite" id="PSAMB.scaffold1504size30631.g13455.t1"/>
    </source>
</evidence>
<keyword evidence="5" id="KW-1133">Transmembrane helix</keyword>
<reference evidence="8" key="1">
    <citation type="submission" date="2022-11" db="UniProtKB">
        <authorList>
            <consortium name="WormBaseParasite"/>
        </authorList>
    </citation>
    <scope>IDENTIFICATION</scope>
</reference>
<evidence type="ECO:0000256" key="6">
    <source>
        <dbReference type="ARBA" id="ARBA00023136"/>
    </source>
</evidence>
<evidence type="ECO:0000256" key="1">
    <source>
        <dbReference type="ARBA" id="ARBA00004606"/>
    </source>
</evidence>
<dbReference type="WBParaSite" id="PSAMB.scaffold1504size30631.g13455.t1">
    <property type="protein sequence ID" value="PSAMB.scaffold1504size30631.g13455.t1"/>
    <property type="gene ID" value="PSAMB.scaffold1504size30631.g13455"/>
</dbReference>
<organism evidence="7 8">
    <name type="scientific">Plectus sambesii</name>
    <dbReference type="NCBI Taxonomy" id="2011161"/>
    <lineage>
        <taxon>Eukaryota</taxon>
        <taxon>Metazoa</taxon>
        <taxon>Ecdysozoa</taxon>
        <taxon>Nematoda</taxon>
        <taxon>Chromadorea</taxon>
        <taxon>Plectida</taxon>
        <taxon>Plectina</taxon>
        <taxon>Plectoidea</taxon>
        <taxon>Plectidae</taxon>
        <taxon>Plectus</taxon>
    </lineage>
</organism>
<keyword evidence="6" id="KW-0472">Membrane</keyword>
<keyword evidence="7" id="KW-1185">Reference proteome</keyword>
<evidence type="ECO:0000313" key="7">
    <source>
        <dbReference type="Proteomes" id="UP000887566"/>
    </source>
</evidence>
<comment type="similarity">
    <text evidence="2">Belongs to the glycosyltransferase 31 family. Beta3-Gal-T subfamily.</text>
</comment>
<accession>A0A914V3N2</accession>
<name>A0A914V3N2_9BILA</name>
<proteinExistence type="inferred from homology"/>
<dbReference type="PANTHER" id="PTHR23033">
    <property type="entry name" value="BETA1,3-GALACTOSYLTRANSFERASE"/>
    <property type="match status" value="1"/>
</dbReference>
<dbReference type="Proteomes" id="UP000887566">
    <property type="component" value="Unplaced"/>
</dbReference>